<dbReference type="EMBL" id="FORX01000008">
    <property type="protein sequence ID" value="SFJ83470.1"/>
    <property type="molecule type" value="Genomic_DNA"/>
</dbReference>
<reference evidence="5" key="1">
    <citation type="submission" date="2016-10" db="EMBL/GenBank/DDBJ databases">
        <authorList>
            <person name="Varghese N."/>
            <person name="Submissions S."/>
        </authorList>
    </citation>
    <scope>NUCLEOTIDE SEQUENCE [LARGE SCALE GENOMIC DNA]</scope>
    <source>
        <strain evidence="5">DSM 5918</strain>
    </source>
</reference>
<dbReference type="RefSeq" id="WP_177193089.1">
    <property type="nucleotide sequence ID" value="NZ_FORX01000008.1"/>
</dbReference>
<name>A0A1I3UK74_9BACT</name>
<evidence type="ECO:0000259" key="3">
    <source>
        <dbReference type="Pfam" id="PF24860"/>
    </source>
</evidence>
<dbReference type="GO" id="GO:0051604">
    <property type="term" value="P:protein maturation"/>
    <property type="evidence" value="ECO:0007669"/>
    <property type="project" value="TreeGrafter"/>
</dbReference>
<dbReference type="PANTHER" id="PTHR37689:SF1">
    <property type="entry name" value="PROTEIN FDHE"/>
    <property type="match status" value="1"/>
</dbReference>
<dbReference type="SUPFAM" id="SSF144020">
    <property type="entry name" value="FdhE-like"/>
    <property type="match status" value="1"/>
</dbReference>
<feature type="domain" description="FdhE central" evidence="2">
    <location>
        <begin position="179"/>
        <end position="214"/>
    </location>
</feature>
<dbReference type="InterPro" id="IPR024064">
    <property type="entry name" value="FdhE-like_sf"/>
</dbReference>
<feature type="domain" description="FdhE C-terminal" evidence="3">
    <location>
        <begin position="216"/>
        <end position="288"/>
    </location>
</feature>
<dbReference type="AlphaFoldDB" id="A0A1I3UK74"/>
<sequence>MIEAEKALELLAKKIDACRKRDFLPVELIDLVEKIYTRQLKARDKAQVPAAATIEIADQLQHSQGAPLVERTDFPFDKDQSIELFNEFLELTKAVNPALGEAAAAISAAIADKSLDLDLVMQAHLNGDEGFFSTWTAVTPSAPRILPMLAQAAMTPSLERAAIALEARTDLSNSWEHGHCPLCGSMPIISDLREKEGFRYNICGFCHAEYHAPRLQCPFCLEKDVAKLEYYEADEEPGVRINACKTCNLYIKLTDFRNLDRRTLPLVDDLESLSLDVAAREKKYKRPTLSAWGF</sequence>
<keyword evidence="1" id="KW-0963">Cytoplasm</keyword>
<dbReference type="Gene3D" id="3.90.1670.10">
    <property type="entry name" value="FdhE-like domain"/>
    <property type="match status" value="1"/>
</dbReference>
<protein>
    <submittedName>
        <fullName evidence="4">FdhE protein</fullName>
    </submittedName>
</protein>
<dbReference type="Pfam" id="PF24859">
    <property type="entry name" value="FdhE_central"/>
    <property type="match status" value="1"/>
</dbReference>
<gene>
    <name evidence="4" type="ORF">SAMN04488082_10821</name>
</gene>
<evidence type="ECO:0000259" key="2">
    <source>
        <dbReference type="Pfam" id="PF24859"/>
    </source>
</evidence>
<keyword evidence="5" id="KW-1185">Reference proteome</keyword>
<evidence type="ECO:0000256" key="1">
    <source>
        <dbReference type="ARBA" id="ARBA00022490"/>
    </source>
</evidence>
<dbReference type="GO" id="GO:0005829">
    <property type="term" value="C:cytosol"/>
    <property type="evidence" value="ECO:0007669"/>
    <property type="project" value="TreeGrafter"/>
</dbReference>
<dbReference type="Pfam" id="PF24860">
    <property type="entry name" value="FdhE_C"/>
    <property type="match status" value="1"/>
</dbReference>
<dbReference type="PANTHER" id="PTHR37689">
    <property type="entry name" value="PROTEIN FDHE"/>
    <property type="match status" value="1"/>
</dbReference>
<accession>A0A1I3UK74</accession>
<dbReference type="Proteomes" id="UP000198635">
    <property type="component" value="Unassembled WGS sequence"/>
</dbReference>
<dbReference type="InterPro" id="IPR006452">
    <property type="entry name" value="Formate_DH_accessory"/>
</dbReference>
<dbReference type="InterPro" id="IPR056796">
    <property type="entry name" value="FdhE_C"/>
</dbReference>
<dbReference type="InterPro" id="IPR056797">
    <property type="entry name" value="FdhE_central"/>
</dbReference>
<dbReference type="CDD" id="cd16341">
    <property type="entry name" value="FdhE"/>
    <property type="match status" value="1"/>
</dbReference>
<evidence type="ECO:0000313" key="4">
    <source>
        <dbReference type="EMBL" id="SFJ83470.1"/>
    </source>
</evidence>
<dbReference type="GO" id="GO:0008199">
    <property type="term" value="F:ferric iron binding"/>
    <property type="evidence" value="ECO:0007669"/>
    <property type="project" value="TreeGrafter"/>
</dbReference>
<organism evidence="4 5">
    <name type="scientific">Desulfomicrobium apsheronum</name>
    <dbReference type="NCBI Taxonomy" id="52560"/>
    <lineage>
        <taxon>Bacteria</taxon>
        <taxon>Pseudomonadati</taxon>
        <taxon>Thermodesulfobacteriota</taxon>
        <taxon>Desulfovibrionia</taxon>
        <taxon>Desulfovibrionales</taxon>
        <taxon>Desulfomicrobiaceae</taxon>
        <taxon>Desulfomicrobium</taxon>
    </lineage>
</organism>
<dbReference type="STRING" id="52560.SAMN04488082_10821"/>
<proteinExistence type="predicted"/>
<evidence type="ECO:0000313" key="5">
    <source>
        <dbReference type="Proteomes" id="UP000198635"/>
    </source>
</evidence>